<dbReference type="Gene3D" id="3.30.70.270">
    <property type="match status" value="1"/>
</dbReference>
<dbReference type="SMART" id="SM00052">
    <property type="entry name" value="EAL"/>
    <property type="match status" value="1"/>
</dbReference>
<evidence type="ECO:0000313" key="6">
    <source>
        <dbReference type="EMBL" id="AWI80398.1"/>
    </source>
</evidence>
<dbReference type="FunFam" id="3.20.20.450:FF:000001">
    <property type="entry name" value="Cyclic di-GMP phosphodiesterase yahA"/>
    <property type="match status" value="1"/>
</dbReference>
<organism evidence="6 7">
    <name type="scientific">Parazoarcus communis</name>
    <dbReference type="NCBI Taxonomy" id="41977"/>
    <lineage>
        <taxon>Bacteria</taxon>
        <taxon>Pseudomonadati</taxon>
        <taxon>Pseudomonadota</taxon>
        <taxon>Betaproteobacteria</taxon>
        <taxon>Rhodocyclales</taxon>
        <taxon>Zoogloeaceae</taxon>
        <taxon>Parazoarcus</taxon>
    </lineage>
</organism>
<reference evidence="6 7" key="1">
    <citation type="submission" date="2017-06" db="EMBL/GenBank/DDBJ databases">
        <title>Azoarcus sp. TSNA42 complete genome sequence.</title>
        <authorList>
            <person name="Woo J.-H."/>
            <person name="Kim H.-S."/>
        </authorList>
    </citation>
    <scope>NUCLEOTIDE SEQUENCE [LARGE SCALE GENOMIC DNA]</scope>
    <source>
        <strain evidence="6 7">TSNA42</strain>
    </source>
</reference>
<evidence type="ECO:0000259" key="4">
    <source>
        <dbReference type="PROSITE" id="PS50883"/>
    </source>
</evidence>
<dbReference type="InterPro" id="IPR035965">
    <property type="entry name" value="PAS-like_dom_sf"/>
</dbReference>
<dbReference type="InterPro" id="IPR001789">
    <property type="entry name" value="Sig_transdc_resp-reg_receiver"/>
</dbReference>
<dbReference type="SMART" id="SM00267">
    <property type="entry name" value="GGDEF"/>
    <property type="match status" value="1"/>
</dbReference>
<dbReference type="PROSITE" id="PS50110">
    <property type="entry name" value="RESPONSE_REGULATORY"/>
    <property type="match status" value="1"/>
</dbReference>
<dbReference type="SUPFAM" id="SSF55785">
    <property type="entry name" value="PYP-like sensor domain (PAS domain)"/>
    <property type="match status" value="1"/>
</dbReference>
<evidence type="ECO:0000313" key="7">
    <source>
        <dbReference type="Proteomes" id="UP000244902"/>
    </source>
</evidence>
<dbReference type="AlphaFoldDB" id="A0A2U8H432"/>
<dbReference type="EMBL" id="CP022188">
    <property type="protein sequence ID" value="AWI80398.1"/>
    <property type="molecule type" value="Genomic_DNA"/>
</dbReference>
<feature type="domain" description="EAL" evidence="4">
    <location>
        <begin position="482"/>
        <end position="735"/>
    </location>
</feature>
<dbReference type="PANTHER" id="PTHR44757">
    <property type="entry name" value="DIGUANYLATE CYCLASE DGCP"/>
    <property type="match status" value="1"/>
</dbReference>
<dbReference type="InterPro" id="IPR035919">
    <property type="entry name" value="EAL_sf"/>
</dbReference>
<feature type="domain" description="GGDEF" evidence="5">
    <location>
        <begin position="342"/>
        <end position="474"/>
    </location>
</feature>
<gene>
    <name evidence="6" type="ORF">CEW87_14135</name>
</gene>
<feature type="compositionally biased region" description="Basic and acidic residues" evidence="2">
    <location>
        <begin position="1"/>
        <end position="19"/>
    </location>
</feature>
<dbReference type="InterPro" id="IPR011006">
    <property type="entry name" value="CheY-like_superfamily"/>
</dbReference>
<dbReference type="PROSITE" id="PS50883">
    <property type="entry name" value="EAL"/>
    <property type="match status" value="1"/>
</dbReference>
<sequence length="738" mass="82534">MSISCHRDKMHGEVKSPHIDKRHLRKNHTRPATRFSSDARRCRPARRRCMNEPTKTRLLVVEDDPVTRGLLRSVLSKQGYDIVEAADGAAGVAAFAESRPALVLLDVMMPVMDGHEACRRIRELDGDEGTPVIILTAAEDIDAIDTAFNAGATDFIIKPISWPLLTQRLRYALRGGRLAREVRQNRLRQSSATRIAGLGFWEWDPRDDELAWSERAPELLGTKECAPETIDALIRIIAPEDRERCRNAFDAIRRGEGRLDIEFRLQADKTERIIRVIGERGVEGSDSNRLFGAFQNITDSRRAEALVDYLAMHDDLTGLGNRRLFSHKLEAELDEVRGSHDGVLLVSWIDLARFHRHNDALGEAAGNRLLVQVAQRLKKVELLGGEVARVGGDEFAVLLRGASEDEVRHRLEQILETLEYPMHVDGQEAFLSLTAGIALYPVHGHDVEQLINLAQEAQRAARHQGKTVEMASQQASHSALAALDIERALRRALEKDEFHLVYQPQMDLRVGKIVGAEALLRWQHPERGLMSPVEFIPVLEEIGLISAVGQWVLKEGCRQAQQWDEAGLGIRVGINLSARQFLDPALFDVITGACEHAGASPKLIELEITESLAMQDPEHSIDLLRRLRETGFRIAIDDFGIGYSSLEYLLRFPLDTIKIDRAFVSQITDARADRAIVRAITAIAQTLGLSTIAEGIETLRQCDFIEALGVSEIQGYLIGKPMTPADFEHLVRTFQRPA</sequence>
<dbReference type="InterPro" id="IPR000160">
    <property type="entry name" value="GGDEF_dom"/>
</dbReference>
<dbReference type="Pfam" id="PF00072">
    <property type="entry name" value="Response_reg"/>
    <property type="match status" value="1"/>
</dbReference>
<dbReference type="SUPFAM" id="SSF55073">
    <property type="entry name" value="Nucleotide cyclase"/>
    <property type="match status" value="1"/>
</dbReference>
<protein>
    <submittedName>
        <fullName evidence="6">GGDEF domain-containing response regulator</fullName>
    </submittedName>
</protein>
<dbReference type="InterPro" id="IPR043128">
    <property type="entry name" value="Rev_trsase/Diguanyl_cyclase"/>
</dbReference>
<dbReference type="Pfam" id="PF00563">
    <property type="entry name" value="EAL"/>
    <property type="match status" value="1"/>
</dbReference>
<dbReference type="CDD" id="cd01948">
    <property type="entry name" value="EAL"/>
    <property type="match status" value="1"/>
</dbReference>
<evidence type="ECO:0000256" key="1">
    <source>
        <dbReference type="PROSITE-ProRule" id="PRU00169"/>
    </source>
</evidence>
<dbReference type="SUPFAM" id="SSF141868">
    <property type="entry name" value="EAL domain-like"/>
    <property type="match status" value="1"/>
</dbReference>
<dbReference type="Proteomes" id="UP000244902">
    <property type="component" value="Chromosome"/>
</dbReference>
<feature type="modified residue" description="4-aspartylphosphate" evidence="1">
    <location>
        <position position="106"/>
    </location>
</feature>
<dbReference type="PROSITE" id="PS50887">
    <property type="entry name" value="GGDEF"/>
    <property type="match status" value="1"/>
</dbReference>
<dbReference type="InterPro" id="IPR029787">
    <property type="entry name" value="Nucleotide_cyclase"/>
</dbReference>
<dbReference type="PANTHER" id="PTHR44757:SF2">
    <property type="entry name" value="BIOFILM ARCHITECTURE MAINTENANCE PROTEIN MBAA"/>
    <property type="match status" value="1"/>
</dbReference>
<dbReference type="Gene3D" id="3.30.450.20">
    <property type="entry name" value="PAS domain"/>
    <property type="match status" value="1"/>
</dbReference>
<dbReference type="NCBIfam" id="TIGR00254">
    <property type="entry name" value="GGDEF"/>
    <property type="match status" value="1"/>
</dbReference>
<proteinExistence type="predicted"/>
<dbReference type="SUPFAM" id="SSF52172">
    <property type="entry name" value="CheY-like"/>
    <property type="match status" value="1"/>
</dbReference>
<dbReference type="SMART" id="SM00448">
    <property type="entry name" value="REC"/>
    <property type="match status" value="1"/>
</dbReference>
<evidence type="ECO:0000259" key="3">
    <source>
        <dbReference type="PROSITE" id="PS50110"/>
    </source>
</evidence>
<keyword evidence="1" id="KW-0597">Phosphoprotein</keyword>
<dbReference type="Pfam" id="PF00990">
    <property type="entry name" value="GGDEF"/>
    <property type="match status" value="1"/>
</dbReference>
<dbReference type="Gene3D" id="3.40.50.2300">
    <property type="match status" value="1"/>
</dbReference>
<dbReference type="Gene3D" id="3.20.20.450">
    <property type="entry name" value="EAL domain"/>
    <property type="match status" value="1"/>
</dbReference>
<evidence type="ECO:0000256" key="2">
    <source>
        <dbReference type="SAM" id="MobiDB-lite"/>
    </source>
</evidence>
<feature type="domain" description="Response regulatory" evidence="3">
    <location>
        <begin position="57"/>
        <end position="173"/>
    </location>
</feature>
<dbReference type="CDD" id="cd01949">
    <property type="entry name" value="GGDEF"/>
    <property type="match status" value="1"/>
</dbReference>
<name>A0A2U8H432_9RHOO</name>
<dbReference type="InterPro" id="IPR001633">
    <property type="entry name" value="EAL_dom"/>
</dbReference>
<evidence type="ECO:0000259" key="5">
    <source>
        <dbReference type="PROSITE" id="PS50887"/>
    </source>
</evidence>
<dbReference type="GO" id="GO:0000160">
    <property type="term" value="P:phosphorelay signal transduction system"/>
    <property type="evidence" value="ECO:0007669"/>
    <property type="project" value="InterPro"/>
</dbReference>
<feature type="region of interest" description="Disordered" evidence="2">
    <location>
        <begin position="1"/>
        <end position="41"/>
    </location>
</feature>
<dbReference type="InterPro" id="IPR052155">
    <property type="entry name" value="Biofilm_reg_signaling"/>
</dbReference>
<feature type="compositionally biased region" description="Basic residues" evidence="2">
    <location>
        <begin position="20"/>
        <end position="31"/>
    </location>
</feature>
<accession>A0A2U8H432</accession>